<protein>
    <recommendedName>
        <fullName evidence="6">Cilia- and flagella-associated protein 53</fullName>
    </recommendedName>
</protein>
<feature type="domain" description="Trichohyalin-plectin-homology" evidence="9">
    <location>
        <begin position="141"/>
        <end position="259"/>
    </location>
</feature>
<feature type="coiled-coil region" evidence="7">
    <location>
        <begin position="51"/>
        <end position="122"/>
    </location>
</feature>
<sequence length="263" mass="32414">MFLGSRSGVGLTKELNHSINQRRKQEQHWETFNAIKQTDAKHRFAAEWESKTTTKIQKGQLQKRLDELRKEKEKDLERRRNKLAEKLALEDEQFKQELESMQETTEERRRKLEQRAKELKEQRIMRDQISSREKQHQRFVQNNDILRDAKTRNNTLKCAADRMKQQEEKEELKLIEKDREEFFNQLWEQDRMKKEERERSEREKQWMMNEQLKQSLDDQKRKLEENKQEIQRLKEEEGKLLKEKWSLEEEAERRKQKESNKDC</sequence>
<dbReference type="RefSeq" id="XP_044566301.1">
    <property type="nucleotide sequence ID" value="XM_044702743.1"/>
</dbReference>
<dbReference type="InterPro" id="IPR043596">
    <property type="entry name" value="CFAP53/TCHP"/>
</dbReference>
<dbReference type="InterPro" id="IPR043597">
    <property type="entry name" value="TPH_dom"/>
</dbReference>
<name>A0A6A5C755_NAEFO</name>
<feature type="region of interest" description="Disordered" evidence="8">
    <location>
        <begin position="191"/>
        <end position="222"/>
    </location>
</feature>
<dbReference type="VEuPathDB" id="AmoebaDB:FDP41_012245"/>
<evidence type="ECO:0000259" key="9">
    <source>
        <dbReference type="Pfam" id="PF13868"/>
    </source>
</evidence>
<dbReference type="Pfam" id="PF13868">
    <property type="entry name" value="TPH"/>
    <property type="match status" value="1"/>
</dbReference>
<evidence type="ECO:0000256" key="7">
    <source>
        <dbReference type="SAM" id="Coils"/>
    </source>
</evidence>
<organism evidence="10 11">
    <name type="scientific">Naegleria fowleri</name>
    <name type="common">Brain eating amoeba</name>
    <dbReference type="NCBI Taxonomy" id="5763"/>
    <lineage>
        <taxon>Eukaryota</taxon>
        <taxon>Discoba</taxon>
        <taxon>Heterolobosea</taxon>
        <taxon>Tetramitia</taxon>
        <taxon>Eutetramitia</taxon>
        <taxon>Vahlkampfiidae</taxon>
        <taxon>Naegleria</taxon>
    </lineage>
</organism>
<evidence type="ECO:0000256" key="1">
    <source>
        <dbReference type="ARBA" id="ARBA00004138"/>
    </source>
</evidence>
<dbReference type="PANTHER" id="PTHR31183:SF1">
    <property type="entry name" value="CILIA- AND FLAGELLA-ASSOCIATED PROTEIN 53"/>
    <property type="match status" value="1"/>
</dbReference>
<dbReference type="GeneID" id="68119460"/>
<comment type="subcellular location">
    <subcellularLocation>
        <location evidence="1">Cell projection</location>
        <location evidence="1">Cilium</location>
    </subcellularLocation>
</comment>
<dbReference type="GO" id="GO:0005929">
    <property type="term" value="C:cilium"/>
    <property type="evidence" value="ECO:0007669"/>
    <property type="project" value="UniProtKB-SubCell"/>
</dbReference>
<evidence type="ECO:0000313" key="10">
    <source>
        <dbReference type="EMBL" id="KAF0981588.1"/>
    </source>
</evidence>
<feature type="compositionally biased region" description="Basic and acidic residues" evidence="8">
    <location>
        <begin position="191"/>
        <end position="205"/>
    </location>
</feature>
<proteinExistence type="inferred from homology"/>
<keyword evidence="2 7" id="KW-0175">Coiled coil</keyword>
<dbReference type="EMBL" id="VFQX01000013">
    <property type="protein sequence ID" value="KAF0981588.1"/>
    <property type="molecule type" value="Genomic_DNA"/>
</dbReference>
<dbReference type="VEuPathDB" id="AmoebaDB:NF0052130"/>
<evidence type="ECO:0000256" key="5">
    <source>
        <dbReference type="ARBA" id="ARBA00033747"/>
    </source>
</evidence>
<dbReference type="OMA" id="SARCMER"/>
<dbReference type="VEuPathDB" id="AmoebaDB:NfTy_039020"/>
<evidence type="ECO:0000313" key="11">
    <source>
        <dbReference type="Proteomes" id="UP000444721"/>
    </source>
</evidence>
<keyword evidence="4" id="KW-0966">Cell projection</keyword>
<evidence type="ECO:0000256" key="6">
    <source>
        <dbReference type="ARBA" id="ARBA00033773"/>
    </source>
</evidence>
<dbReference type="PANTHER" id="PTHR31183">
    <property type="entry name" value="TRICHOPLEIN KERATIN FILAMENT-BINDING PROTEIN FAMILY MEMBER"/>
    <property type="match status" value="1"/>
</dbReference>
<evidence type="ECO:0000256" key="3">
    <source>
        <dbReference type="ARBA" id="ARBA00023069"/>
    </source>
</evidence>
<feature type="coiled-coil region" evidence="7">
    <location>
        <begin position="146"/>
        <end position="185"/>
    </location>
</feature>
<dbReference type="Proteomes" id="UP000444721">
    <property type="component" value="Unassembled WGS sequence"/>
</dbReference>
<dbReference type="AlphaFoldDB" id="A0A6A5C755"/>
<evidence type="ECO:0000256" key="4">
    <source>
        <dbReference type="ARBA" id="ARBA00023273"/>
    </source>
</evidence>
<comment type="similarity">
    <text evidence="5">Belongs to the CFAP53 family.</text>
</comment>
<evidence type="ECO:0000256" key="2">
    <source>
        <dbReference type="ARBA" id="ARBA00023054"/>
    </source>
</evidence>
<keyword evidence="11" id="KW-1185">Reference proteome</keyword>
<keyword evidence="3" id="KW-0969">Cilium</keyword>
<evidence type="ECO:0000256" key="8">
    <source>
        <dbReference type="SAM" id="MobiDB-lite"/>
    </source>
</evidence>
<gene>
    <name evidence="10" type="ORF">FDP41_012245</name>
</gene>
<accession>A0A6A5C755</accession>
<reference evidence="10 11" key="1">
    <citation type="journal article" date="2019" name="Sci. Rep.">
        <title>Nanopore sequencing improves the draft genome of the human pathogenic amoeba Naegleria fowleri.</title>
        <authorList>
            <person name="Liechti N."/>
            <person name="Schurch N."/>
            <person name="Bruggmann R."/>
            <person name="Wittwer M."/>
        </authorList>
    </citation>
    <scope>NUCLEOTIDE SEQUENCE [LARGE SCALE GENOMIC DNA]</scope>
    <source>
        <strain evidence="10 11">ATCC 30894</strain>
    </source>
</reference>
<comment type="caution">
    <text evidence="10">The sequence shown here is derived from an EMBL/GenBank/DDBJ whole genome shotgun (WGS) entry which is preliminary data.</text>
</comment>